<name>A0A6J7NDJ8_9ZZZZ</name>
<accession>A0A6J7NDJ8</accession>
<dbReference type="EMBL" id="CAFBOZ010000001">
    <property type="protein sequence ID" value="CAB4990548.1"/>
    <property type="molecule type" value="Genomic_DNA"/>
</dbReference>
<evidence type="ECO:0000313" key="1">
    <source>
        <dbReference type="EMBL" id="CAB4990548.1"/>
    </source>
</evidence>
<dbReference type="AlphaFoldDB" id="A0A6J7NDJ8"/>
<reference evidence="1" key="1">
    <citation type="submission" date="2020-05" db="EMBL/GenBank/DDBJ databases">
        <authorList>
            <person name="Chiriac C."/>
            <person name="Salcher M."/>
            <person name="Ghai R."/>
            <person name="Kavagutti S V."/>
        </authorList>
    </citation>
    <scope>NUCLEOTIDE SEQUENCE</scope>
</reference>
<sequence>MLAGEPPDPTRIPAGYRATNRVPHLGSPLPLVEQAWGRTLKDEEGVDRDGLAGCWVDIERH</sequence>
<organism evidence="1">
    <name type="scientific">freshwater metagenome</name>
    <dbReference type="NCBI Taxonomy" id="449393"/>
    <lineage>
        <taxon>unclassified sequences</taxon>
        <taxon>metagenomes</taxon>
        <taxon>ecological metagenomes</taxon>
    </lineage>
</organism>
<proteinExistence type="predicted"/>
<protein>
    <submittedName>
        <fullName evidence="1">Unannotated protein</fullName>
    </submittedName>
</protein>
<gene>
    <name evidence="1" type="ORF">UFOPK3992_00017</name>
</gene>